<dbReference type="PANTHER" id="PTHR18964:SF146">
    <property type="entry name" value="POLYPHOSPHATE GLUCOKINASE"/>
    <property type="match status" value="1"/>
</dbReference>
<gene>
    <name evidence="2" type="ORF">CZ674_06555</name>
</gene>
<name>A0A1R4FTG3_9MICO</name>
<dbReference type="AlphaFoldDB" id="A0A1R4FTG3"/>
<dbReference type="SUPFAM" id="SSF53067">
    <property type="entry name" value="Actin-like ATPase domain"/>
    <property type="match status" value="1"/>
</dbReference>
<protein>
    <submittedName>
        <fullName evidence="2">Polyphosphate glucokinase</fullName>
        <ecNumber evidence="2">2.7.1.63</ecNumber>
    </submittedName>
</protein>
<keyword evidence="3" id="KW-1185">Reference proteome</keyword>
<keyword evidence="2" id="KW-0808">Transferase</keyword>
<reference evidence="2 3" key="1">
    <citation type="submission" date="2017-02" db="EMBL/GenBank/DDBJ databases">
        <authorList>
            <person name="Peterson S.W."/>
        </authorList>
    </citation>
    <scope>NUCLEOTIDE SEQUENCE [LARGE SCALE GENOMIC DNA]</scope>
    <source>
        <strain evidence="2 3">LMG 22410</strain>
    </source>
</reference>
<dbReference type="Proteomes" id="UP000195787">
    <property type="component" value="Unassembled WGS sequence"/>
</dbReference>
<evidence type="ECO:0000313" key="2">
    <source>
        <dbReference type="EMBL" id="SJM59131.1"/>
    </source>
</evidence>
<dbReference type="Gene3D" id="3.30.420.40">
    <property type="match status" value="2"/>
</dbReference>
<dbReference type="OrthoDB" id="849313at2"/>
<comment type="similarity">
    <text evidence="1">Belongs to the ROK (NagC/XylR) family.</text>
</comment>
<dbReference type="CDD" id="cd24058">
    <property type="entry name" value="ASKHA_NBD_ROK_PPGK"/>
    <property type="match status" value="1"/>
</dbReference>
<dbReference type="NCBIfam" id="NF045942">
    <property type="entry name" value="PolPhglucPhase"/>
    <property type="match status" value="1"/>
</dbReference>
<dbReference type="GeneID" id="303172882"/>
<dbReference type="InterPro" id="IPR043129">
    <property type="entry name" value="ATPase_NBD"/>
</dbReference>
<evidence type="ECO:0000256" key="1">
    <source>
        <dbReference type="ARBA" id="ARBA00006479"/>
    </source>
</evidence>
<proteinExistence type="inferred from homology"/>
<dbReference type="EC" id="2.7.1.63" evidence="2"/>
<dbReference type="GO" id="GO:0047330">
    <property type="term" value="F:polyphosphate-glucose phosphotransferase activity"/>
    <property type="evidence" value="ECO:0007669"/>
    <property type="project" value="UniProtKB-EC"/>
</dbReference>
<keyword evidence="2" id="KW-0418">Kinase</keyword>
<dbReference type="InterPro" id="IPR000600">
    <property type="entry name" value="ROK"/>
</dbReference>
<accession>A0A1R4FTG3</accession>
<organism evidence="2 3">
    <name type="scientific">Agrococcus casei LMG 22410</name>
    <dbReference type="NCBI Taxonomy" id="1255656"/>
    <lineage>
        <taxon>Bacteria</taxon>
        <taxon>Bacillati</taxon>
        <taxon>Actinomycetota</taxon>
        <taxon>Actinomycetes</taxon>
        <taxon>Micrococcales</taxon>
        <taxon>Microbacteriaceae</taxon>
        <taxon>Agrococcus</taxon>
    </lineage>
</organism>
<dbReference type="Pfam" id="PF00480">
    <property type="entry name" value="ROK"/>
    <property type="match status" value="1"/>
</dbReference>
<evidence type="ECO:0000313" key="3">
    <source>
        <dbReference type="Proteomes" id="UP000195787"/>
    </source>
</evidence>
<dbReference type="EMBL" id="FUHU01000026">
    <property type="protein sequence ID" value="SJM59131.1"/>
    <property type="molecule type" value="Genomic_DNA"/>
</dbReference>
<dbReference type="PANTHER" id="PTHR18964">
    <property type="entry name" value="ROK (REPRESSOR, ORF, KINASE) FAMILY"/>
    <property type="match status" value="1"/>
</dbReference>
<dbReference type="RefSeq" id="WP_086991740.1">
    <property type="nucleotide sequence ID" value="NZ_FUHU01000026.1"/>
</dbReference>
<sequence>MTEAQSSETQPSGAQASSAQAIGVDIGGTGVKAALVDAVSGTLLSKRIKVPTPEGGEPDDIIDAVWSLIQKLGSPEVPVGVTFPAVVRNGRTMSAANVSHQWIGLEAERLFEQRLGRGITFVNDADAAGVAEQRFGAAKDQGGLVLVTTLGTGIGSAFIYNGVLQPNSELGHLLWHQGDSAEKLLSARARERRDLAWVDWGRELTDYYRHLEVLFSPSLFVISGGVSKSPEKFVPHIDIETPIAIATLKNNAGIIGAAALAHDAVS</sequence>